<dbReference type="EMBL" id="MU005607">
    <property type="protein sequence ID" value="KAF2678981.1"/>
    <property type="molecule type" value="Genomic_DNA"/>
</dbReference>
<dbReference type="OrthoDB" id="3261222at2759"/>
<name>A0A6G1IM09_9PLEO</name>
<reference evidence="2" key="1">
    <citation type="journal article" date="2020" name="Stud. Mycol.">
        <title>101 Dothideomycetes genomes: a test case for predicting lifestyles and emergence of pathogens.</title>
        <authorList>
            <person name="Haridas S."/>
            <person name="Albert R."/>
            <person name="Binder M."/>
            <person name="Bloem J."/>
            <person name="Labutti K."/>
            <person name="Salamov A."/>
            <person name="Andreopoulos B."/>
            <person name="Baker S."/>
            <person name="Barry K."/>
            <person name="Bills G."/>
            <person name="Bluhm B."/>
            <person name="Cannon C."/>
            <person name="Castanera R."/>
            <person name="Culley D."/>
            <person name="Daum C."/>
            <person name="Ezra D."/>
            <person name="Gonzalez J."/>
            <person name="Henrissat B."/>
            <person name="Kuo A."/>
            <person name="Liang C."/>
            <person name="Lipzen A."/>
            <person name="Lutzoni F."/>
            <person name="Magnuson J."/>
            <person name="Mondo S."/>
            <person name="Nolan M."/>
            <person name="Ohm R."/>
            <person name="Pangilinan J."/>
            <person name="Park H.-J."/>
            <person name="Ramirez L."/>
            <person name="Alfaro M."/>
            <person name="Sun H."/>
            <person name="Tritt A."/>
            <person name="Yoshinaga Y."/>
            <person name="Zwiers L.-H."/>
            <person name="Turgeon B."/>
            <person name="Goodwin S."/>
            <person name="Spatafora J."/>
            <person name="Crous P."/>
            <person name="Grigoriev I."/>
        </authorList>
    </citation>
    <scope>NUCLEOTIDE SEQUENCE</scope>
    <source>
        <strain evidence="2">CBS 122367</strain>
    </source>
</reference>
<evidence type="ECO:0000256" key="1">
    <source>
        <dbReference type="SAM" id="MobiDB-lite"/>
    </source>
</evidence>
<dbReference type="Proteomes" id="UP000799291">
    <property type="component" value="Unassembled WGS sequence"/>
</dbReference>
<accession>A0A6G1IM09</accession>
<feature type="region of interest" description="Disordered" evidence="1">
    <location>
        <begin position="77"/>
        <end position="96"/>
    </location>
</feature>
<evidence type="ECO:0000313" key="2">
    <source>
        <dbReference type="EMBL" id="KAF2678981.1"/>
    </source>
</evidence>
<gene>
    <name evidence="2" type="ORF">K458DRAFT_121879</name>
</gene>
<feature type="region of interest" description="Disordered" evidence="1">
    <location>
        <begin position="106"/>
        <end position="141"/>
    </location>
</feature>
<proteinExistence type="predicted"/>
<sequence>MGGNRDPADPKSYRPIALFNTMGKIFEAVVADCIHHTLEAMNVLPIGYLGEREGCACEDALQHIVERIHNVWTTWPASSPPTCPTPSVTSPTAGCSTIRGSGDWGEYGLTGTPASSPPGGPPSRSRGNGGPNTEHTIDRLQDRGETTLQIIQKQTHWFASRALSAGWQQQTWTWKCTYRRPSSASGRQPTMPSSS</sequence>
<evidence type="ECO:0000313" key="3">
    <source>
        <dbReference type="Proteomes" id="UP000799291"/>
    </source>
</evidence>
<protein>
    <submittedName>
        <fullName evidence="2">Uncharacterized protein</fullName>
    </submittedName>
</protein>
<keyword evidence="3" id="KW-1185">Reference proteome</keyword>
<dbReference type="AlphaFoldDB" id="A0A6G1IM09"/>
<organism evidence="2 3">
    <name type="scientific">Lentithecium fluviatile CBS 122367</name>
    <dbReference type="NCBI Taxonomy" id="1168545"/>
    <lineage>
        <taxon>Eukaryota</taxon>
        <taxon>Fungi</taxon>
        <taxon>Dikarya</taxon>
        <taxon>Ascomycota</taxon>
        <taxon>Pezizomycotina</taxon>
        <taxon>Dothideomycetes</taxon>
        <taxon>Pleosporomycetidae</taxon>
        <taxon>Pleosporales</taxon>
        <taxon>Massarineae</taxon>
        <taxon>Lentitheciaceae</taxon>
        <taxon>Lentithecium</taxon>
    </lineage>
</organism>